<dbReference type="AlphaFoldDB" id="A0AAV1HT08"/>
<organism evidence="7 8">
    <name type="scientific">Coccomyxa viridis</name>
    <dbReference type="NCBI Taxonomy" id="1274662"/>
    <lineage>
        <taxon>Eukaryota</taxon>
        <taxon>Viridiplantae</taxon>
        <taxon>Chlorophyta</taxon>
        <taxon>core chlorophytes</taxon>
        <taxon>Trebouxiophyceae</taxon>
        <taxon>Trebouxiophyceae incertae sedis</taxon>
        <taxon>Coccomyxaceae</taxon>
        <taxon>Coccomyxa</taxon>
    </lineage>
</organism>
<reference evidence="7 8" key="1">
    <citation type="submission" date="2023-10" db="EMBL/GenBank/DDBJ databases">
        <authorList>
            <person name="Maclean D."/>
            <person name="Macfadyen A."/>
        </authorList>
    </citation>
    <scope>NUCLEOTIDE SEQUENCE [LARGE SCALE GENOMIC DNA]</scope>
</reference>
<dbReference type="PANTHER" id="PTHR20855">
    <property type="entry name" value="ADIPOR/PROGESTIN RECEPTOR-RELATED"/>
    <property type="match status" value="1"/>
</dbReference>
<feature type="binding site" evidence="5">
    <location>
        <position position="294"/>
    </location>
    <ligand>
        <name>Zn(2+)</name>
        <dbReference type="ChEBI" id="CHEBI:29105"/>
    </ligand>
</feature>
<dbReference type="Pfam" id="PF03006">
    <property type="entry name" value="HlyIII"/>
    <property type="match status" value="1"/>
</dbReference>
<evidence type="ECO:0000256" key="1">
    <source>
        <dbReference type="ARBA" id="ARBA00004141"/>
    </source>
</evidence>
<keyword evidence="2 6" id="KW-0812">Transmembrane</keyword>
<gene>
    <name evidence="7" type="ORF">CVIRNUC_001091</name>
</gene>
<dbReference type="GO" id="GO:0016020">
    <property type="term" value="C:membrane"/>
    <property type="evidence" value="ECO:0007669"/>
    <property type="project" value="UniProtKB-SubCell"/>
</dbReference>
<proteinExistence type="predicted"/>
<evidence type="ECO:0000313" key="8">
    <source>
        <dbReference type="Proteomes" id="UP001314263"/>
    </source>
</evidence>
<keyword evidence="4 6" id="KW-0472">Membrane</keyword>
<feature type="binding site" evidence="5">
    <location>
        <position position="290"/>
    </location>
    <ligand>
        <name>Zn(2+)</name>
        <dbReference type="ChEBI" id="CHEBI:29105"/>
    </ligand>
</feature>
<dbReference type="EMBL" id="CAUYUE010000002">
    <property type="protein sequence ID" value="CAK0738775.1"/>
    <property type="molecule type" value="Genomic_DNA"/>
</dbReference>
<evidence type="ECO:0000256" key="3">
    <source>
        <dbReference type="ARBA" id="ARBA00022989"/>
    </source>
</evidence>
<evidence type="ECO:0000256" key="6">
    <source>
        <dbReference type="SAM" id="Phobius"/>
    </source>
</evidence>
<evidence type="ECO:0000256" key="5">
    <source>
        <dbReference type="PIRSR" id="PIRSR604254-1"/>
    </source>
</evidence>
<keyword evidence="5" id="KW-0479">Metal-binding</keyword>
<evidence type="ECO:0000256" key="2">
    <source>
        <dbReference type="ARBA" id="ARBA00022692"/>
    </source>
</evidence>
<dbReference type="PANTHER" id="PTHR20855:SF138">
    <property type="entry name" value="PROGESTIN AND ADIPOQ RECEPTOR FAMILY MEMBER 4"/>
    <property type="match status" value="1"/>
</dbReference>
<feature type="transmembrane region" description="Helical" evidence="6">
    <location>
        <begin position="120"/>
        <end position="142"/>
    </location>
</feature>
<dbReference type="GO" id="GO:0009744">
    <property type="term" value="P:response to sucrose"/>
    <property type="evidence" value="ECO:0007669"/>
    <property type="project" value="UniProtKB-ARBA"/>
</dbReference>
<comment type="caution">
    <text evidence="7">The sequence shown here is derived from an EMBL/GenBank/DDBJ whole genome shotgun (WGS) entry which is preliminary data.</text>
</comment>
<keyword evidence="5" id="KW-0862">Zinc</keyword>
<dbReference type="GO" id="GO:0038023">
    <property type="term" value="F:signaling receptor activity"/>
    <property type="evidence" value="ECO:0007669"/>
    <property type="project" value="TreeGrafter"/>
</dbReference>
<feature type="transmembrane region" description="Helical" evidence="6">
    <location>
        <begin position="154"/>
        <end position="176"/>
    </location>
</feature>
<dbReference type="GO" id="GO:0046872">
    <property type="term" value="F:metal ion binding"/>
    <property type="evidence" value="ECO:0007669"/>
    <property type="project" value="UniProtKB-KW"/>
</dbReference>
<feature type="binding site" evidence="5">
    <location>
        <position position="142"/>
    </location>
    <ligand>
        <name>Zn(2+)</name>
        <dbReference type="ChEBI" id="CHEBI:29105"/>
    </ligand>
</feature>
<evidence type="ECO:0000313" key="7">
    <source>
        <dbReference type="EMBL" id="CAK0738775.1"/>
    </source>
</evidence>
<protein>
    <recommendedName>
        <fullName evidence="9">Progestin and adipoQ receptor family member 4</fullName>
    </recommendedName>
</protein>
<sequence length="327" mass="36996">MCAQTIESLIPKPAQEGEPHAVPHYSDAGVYVQLKQRDGCKSEPKSECSHRLFWFDELPRVLQYNKYVRSGYRAGYTPSQCACSIFQLHNETGNIHCHLIPAATAAVMLLTQIVKPWPEAKLAFFEIVIPIILCLAGSVTYHTMMANHQHYRRWLFIDVCGVFLLFISGTHTLMYWGLYCYPWLRDGFIVAYYLAALGCVLGGLRAKTQMQRALPMLALFGVRFLCLGARMVLNSGSQSACIHYATMEATSFIGAFVNVLRVPEKWFHNEAAAAQGRRVAGRFDYWLNSHQIMHIMVTIGIMNLFWGANDDYLHWEASQGFCPVQGL</sequence>
<feature type="transmembrane region" description="Helical" evidence="6">
    <location>
        <begin position="188"/>
        <end position="206"/>
    </location>
</feature>
<evidence type="ECO:0008006" key="9">
    <source>
        <dbReference type="Google" id="ProtNLM"/>
    </source>
</evidence>
<dbReference type="InterPro" id="IPR004254">
    <property type="entry name" value="AdipoR/HlyIII-related"/>
</dbReference>
<dbReference type="Proteomes" id="UP001314263">
    <property type="component" value="Unassembled WGS sequence"/>
</dbReference>
<evidence type="ECO:0000256" key="4">
    <source>
        <dbReference type="ARBA" id="ARBA00023136"/>
    </source>
</evidence>
<name>A0AAV1HT08_9CHLO</name>
<comment type="subcellular location">
    <subcellularLocation>
        <location evidence="1">Membrane</location>
        <topology evidence="1">Multi-pass membrane protein</topology>
    </subcellularLocation>
</comment>
<accession>A0AAV1HT08</accession>
<keyword evidence="3 6" id="KW-1133">Transmembrane helix</keyword>
<feature type="transmembrane region" description="Helical" evidence="6">
    <location>
        <begin position="95"/>
        <end position="114"/>
    </location>
</feature>
<keyword evidence="8" id="KW-1185">Reference proteome</keyword>